<reference evidence="1" key="1">
    <citation type="journal article" date="2015" name="Proc. Natl. Acad. Sci. U.S.A.">
        <title>Networks of energetic and metabolic interactions define dynamics in microbial communities.</title>
        <authorList>
            <person name="Embree M."/>
            <person name="Liu J.K."/>
            <person name="Al-Bassam M.M."/>
            <person name="Zengler K."/>
        </authorList>
    </citation>
    <scope>NUCLEOTIDE SEQUENCE</scope>
</reference>
<evidence type="ECO:0000313" key="1">
    <source>
        <dbReference type="EMBL" id="KUG22534.1"/>
    </source>
</evidence>
<name>A0A0W8FNT1_9ZZZZ</name>
<gene>
    <name evidence="1" type="ORF">ASZ90_007688</name>
</gene>
<protein>
    <submittedName>
        <fullName evidence="1">Phage tail fiber</fullName>
    </submittedName>
</protein>
<organism evidence="1">
    <name type="scientific">hydrocarbon metagenome</name>
    <dbReference type="NCBI Taxonomy" id="938273"/>
    <lineage>
        <taxon>unclassified sequences</taxon>
        <taxon>metagenomes</taxon>
        <taxon>ecological metagenomes</taxon>
    </lineage>
</organism>
<comment type="caution">
    <text evidence="1">The sequence shown here is derived from an EMBL/GenBank/DDBJ whole genome shotgun (WGS) entry which is preliminary data.</text>
</comment>
<sequence>MKKSILLALIISLILISFNVFAADGDLIVNGKVGIGTGTTPPAQKLDVKGNAVVSGNVGIGTTTPAQKLSVAGTIESTSGGIKFPDGTTQTTAASSIVTYTGTATAGSNSVSCPAGKKAISGGCNSVCAPLQSAYLSGDTQVCVAASWVTGNGNCVGAGQTNITAYVNCL</sequence>
<dbReference type="AlphaFoldDB" id="A0A0W8FNT1"/>
<proteinExistence type="predicted"/>
<accession>A0A0W8FNT1</accession>
<dbReference type="EMBL" id="LNQE01000959">
    <property type="protein sequence ID" value="KUG22534.1"/>
    <property type="molecule type" value="Genomic_DNA"/>
</dbReference>